<evidence type="ECO:0000256" key="12">
    <source>
        <dbReference type="ARBA" id="ARBA00023209"/>
    </source>
</evidence>
<evidence type="ECO:0000313" key="24">
    <source>
        <dbReference type="Proteomes" id="UP001153148"/>
    </source>
</evidence>
<keyword evidence="7 22" id="KW-0812">Transmembrane</keyword>
<dbReference type="InterPro" id="IPR004277">
    <property type="entry name" value="PSS"/>
</dbReference>
<comment type="caution">
    <text evidence="23">The sequence shown here is derived from an EMBL/GenBank/DDBJ whole genome shotgun (WGS) entry which is preliminary data.</text>
</comment>
<evidence type="ECO:0000256" key="18">
    <source>
        <dbReference type="ARBA" id="ARBA00036428"/>
    </source>
</evidence>
<keyword evidence="10 22" id="KW-0443">Lipid metabolism</keyword>
<keyword evidence="24" id="KW-1185">Reference proteome</keyword>
<evidence type="ECO:0000256" key="14">
    <source>
        <dbReference type="ARBA" id="ARBA00035767"/>
    </source>
</evidence>
<evidence type="ECO:0000256" key="11">
    <source>
        <dbReference type="ARBA" id="ARBA00023136"/>
    </source>
</evidence>
<evidence type="ECO:0000256" key="5">
    <source>
        <dbReference type="ARBA" id="ARBA00022516"/>
    </source>
</evidence>
<evidence type="ECO:0000256" key="6">
    <source>
        <dbReference type="ARBA" id="ARBA00022679"/>
    </source>
</evidence>
<evidence type="ECO:0000256" key="2">
    <source>
        <dbReference type="ARBA" id="ARBA00004916"/>
    </source>
</evidence>
<dbReference type="Proteomes" id="UP001153148">
    <property type="component" value="Unassembled WGS sequence"/>
</dbReference>
<organism evidence="23 24">
    <name type="scientific">Timema podura</name>
    <name type="common">Walking stick</name>
    <dbReference type="NCBI Taxonomy" id="61482"/>
    <lineage>
        <taxon>Eukaryota</taxon>
        <taxon>Metazoa</taxon>
        <taxon>Ecdysozoa</taxon>
        <taxon>Arthropoda</taxon>
        <taxon>Hexapoda</taxon>
        <taxon>Insecta</taxon>
        <taxon>Pterygota</taxon>
        <taxon>Neoptera</taxon>
        <taxon>Polyneoptera</taxon>
        <taxon>Phasmatodea</taxon>
        <taxon>Timematodea</taxon>
        <taxon>Timematoidea</taxon>
        <taxon>Timematidae</taxon>
        <taxon>Timema</taxon>
    </lineage>
</organism>
<comment type="catalytic activity">
    <reaction evidence="16">
        <text>1-(1Z-octadecenyl)-2-(9Z-octadecenoyl)-sn-glycero-3-phosphoethanolamine + L-serine = 1-(1Z-octadecenyl)-2-(9Z-octadecenoyl)-sn-glycero-3-phospho-L-serine + ethanolamine</text>
        <dbReference type="Rhea" id="RHEA:41600"/>
        <dbReference type="ChEBI" id="CHEBI:33384"/>
        <dbReference type="ChEBI" id="CHEBI:57603"/>
        <dbReference type="ChEBI" id="CHEBI:78340"/>
        <dbReference type="ChEBI" id="CHEBI:78341"/>
    </reaction>
    <physiologicalReaction direction="left-to-right" evidence="16">
        <dbReference type="Rhea" id="RHEA:41601"/>
    </physiologicalReaction>
</comment>
<dbReference type="PANTHER" id="PTHR15362:SF7">
    <property type="entry name" value="PHOSPHATIDYLSERINE SYNTHASE 2"/>
    <property type="match status" value="1"/>
</dbReference>
<keyword evidence="12 22" id="KW-0594">Phospholipid biosynthesis</keyword>
<comment type="catalytic activity">
    <reaction evidence="21">
        <text>1-(1Z-octadecenyl)-2-(5Z,8Z,11Z,14Z- eicosatetraenoyl)-sn-glycero-3-phosphoethanolamine + L-serine = 1-(1Z-octadecenyl)-2-(5Z,8Z,11Z,14Z-eicosatetraenoyl)-sn-glycero-3-phospho-L-serine + ethanolamine</text>
        <dbReference type="Rhea" id="RHEA:41604"/>
        <dbReference type="ChEBI" id="CHEBI:33384"/>
        <dbReference type="ChEBI" id="CHEBI:57603"/>
        <dbReference type="ChEBI" id="CHEBI:78342"/>
        <dbReference type="ChEBI" id="CHEBI:78343"/>
    </reaction>
    <physiologicalReaction direction="left-to-right" evidence="21">
        <dbReference type="Rhea" id="RHEA:41605"/>
    </physiologicalReaction>
</comment>
<dbReference type="EC" id="2.7.8.29" evidence="22"/>
<accession>A0ABN7NZB6</accession>
<evidence type="ECO:0000256" key="20">
    <source>
        <dbReference type="ARBA" id="ARBA00036644"/>
    </source>
</evidence>
<evidence type="ECO:0000256" key="3">
    <source>
        <dbReference type="ARBA" id="ARBA00005189"/>
    </source>
</evidence>
<evidence type="ECO:0000256" key="8">
    <source>
        <dbReference type="ARBA" id="ARBA00022824"/>
    </source>
</evidence>
<evidence type="ECO:0000256" key="4">
    <source>
        <dbReference type="ARBA" id="ARBA00008671"/>
    </source>
</evidence>
<gene>
    <name evidence="23" type="ORF">TPAB3V08_LOCUS7165</name>
</gene>
<comment type="catalytic activity">
    <reaction evidence="18">
        <text>1-octadecanoyl-2-(4Z,7Z,10Z,13Z,16Z,19Z-docosahexaenoyl)-sn-glycero-3-phosphoethanolamine + L-serine = 1-octadecanoyl-2-(4Z,7Z,10Z,13Z,16Z,19Z-docosahexaenoyl)-sn-glycero-3-phosphoserine + ethanolamine</text>
        <dbReference type="Rhea" id="RHEA:41492"/>
        <dbReference type="ChEBI" id="CHEBI:33384"/>
        <dbReference type="ChEBI" id="CHEBI:57603"/>
        <dbReference type="ChEBI" id="CHEBI:78265"/>
        <dbReference type="ChEBI" id="CHEBI:78266"/>
    </reaction>
    <physiologicalReaction direction="left-to-right" evidence="18">
        <dbReference type="Rhea" id="RHEA:41493"/>
    </physiologicalReaction>
</comment>
<protein>
    <recommendedName>
        <fullName evidence="22">Phosphatidylserine synthase</fullName>
        <ecNumber evidence="22">2.7.8.29</ecNumber>
    </recommendedName>
    <alternativeName>
        <fullName evidence="22">Serine-exchange enzyme</fullName>
    </alternativeName>
</protein>
<comment type="catalytic activity">
    <reaction evidence="14">
        <text>1-hexadecanoyl-2-(9Z-octadecenoyl)-sn-glycero-3-phosphoethanolamine + L-serine = 1-hexadecanoyl-2-(9Z-octadecenoyl)-sn-glycero-3-phospho-L-serine + ethanolamine</text>
        <dbReference type="Rhea" id="RHEA:41484"/>
        <dbReference type="ChEBI" id="CHEBI:33384"/>
        <dbReference type="ChEBI" id="CHEBI:57603"/>
        <dbReference type="ChEBI" id="CHEBI:73007"/>
        <dbReference type="ChEBI" id="CHEBI:75029"/>
    </reaction>
    <physiologicalReaction direction="left-to-right" evidence="14">
        <dbReference type="Rhea" id="RHEA:41485"/>
    </physiologicalReaction>
</comment>
<evidence type="ECO:0000256" key="1">
    <source>
        <dbReference type="ARBA" id="ARBA00004477"/>
    </source>
</evidence>
<comment type="catalytic activity">
    <reaction evidence="19">
        <text>1-(1Z-octadecenyl)-2-(4Z,7Z,10Z,13Z,16Z,19Z-docosahexaenoyl)-sn-glycero-3-phosphoethanolamine + L-serine = 1-(1Z-octadecenyl)-2-(4Z,7Z,10Z,13Z,16Z,19Z-docosahexaenoyl)-sn-glycero-3-phospho-L-serine + ethanolamine</text>
        <dbReference type="Rhea" id="RHEA:41496"/>
        <dbReference type="ChEBI" id="CHEBI:33384"/>
        <dbReference type="ChEBI" id="CHEBI:57603"/>
        <dbReference type="ChEBI" id="CHEBI:78263"/>
        <dbReference type="ChEBI" id="CHEBI:78264"/>
    </reaction>
    <physiologicalReaction direction="left-to-right" evidence="19">
        <dbReference type="Rhea" id="RHEA:41497"/>
    </physiologicalReaction>
</comment>
<evidence type="ECO:0000313" key="23">
    <source>
        <dbReference type="EMBL" id="CAG2060207.1"/>
    </source>
</evidence>
<keyword evidence="9 22" id="KW-1133">Transmembrane helix</keyword>
<comment type="pathway">
    <text evidence="2 22">Phospholipid metabolism; phosphatidylserine biosynthesis.</text>
</comment>
<feature type="transmembrane region" description="Helical" evidence="22">
    <location>
        <begin position="214"/>
        <end position="236"/>
    </location>
</feature>
<dbReference type="Pfam" id="PF03034">
    <property type="entry name" value="PSS"/>
    <property type="match status" value="1"/>
</dbReference>
<evidence type="ECO:0000256" key="15">
    <source>
        <dbReference type="ARBA" id="ARBA00035833"/>
    </source>
</evidence>
<evidence type="ECO:0000256" key="21">
    <source>
        <dbReference type="ARBA" id="ARBA00036733"/>
    </source>
</evidence>
<evidence type="ECO:0000256" key="13">
    <source>
        <dbReference type="ARBA" id="ARBA00023264"/>
    </source>
</evidence>
<name>A0ABN7NZB6_TIMPD</name>
<comment type="catalytic activity">
    <reaction evidence="15">
        <text>1-hexadecanoyl-2-(4Z,7Z,10Z,13Z,16Z,19Z-docosahexaenoyl)-sn-glycero-3-phosphoethanolamine + L-serine = 1-hexadecanoyl-2-(4Z,7Z,10Z,13Z,16Z,19Z-docosahexaenoyl)-sn-glycero-3-phosphoserine + ethanolamine</text>
        <dbReference type="Rhea" id="RHEA:41488"/>
        <dbReference type="ChEBI" id="CHEBI:33384"/>
        <dbReference type="ChEBI" id="CHEBI:57603"/>
        <dbReference type="ChEBI" id="CHEBI:78261"/>
        <dbReference type="ChEBI" id="CHEBI:78262"/>
    </reaction>
    <physiologicalReaction direction="left-to-right" evidence="15">
        <dbReference type="Rhea" id="RHEA:41489"/>
    </physiologicalReaction>
</comment>
<feature type="transmembrane region" description="Helical" evidence="22">
    <location>
        <begin position="68"/>
        <end position="88"/>
    </location>
</feature>
<comment type="similarity">
    <text evidence="4 22">Belongs to the phosphatidyl serine synthase family.</text>
</comment>
<comment type="pathway">
    <text evidence="3">Lipid metabolism.</text>
</comment>
<feature type="transmembrane region" description="Helical" evidence="22">
    <location>
        <begin position="282"/>
        <end position="301"/>
    </location>
</feature>
<comment type="caution">
    <text evidence="22">Lacks conserved residue(s) required for the propagation of feature annotation.</text>
</comment>
<evidence type="ECO:0000256" key="19">
    <source>
        <dbReference type="ARBA" id="ARBA00036623"/>
    </source>
</evidence>
<comment type="catalytic activity">
    <reaction evidence="17">
        <text>1-octadecanoyl-2-(5Z,8Z,11Z,14Z)-eicosatetraenoyl-sn-glycero-3-phosphoethanolamine + L-serine = 1-octadecanoyl-2-(5Z,8Z,11Z,14Z)-eicosatetraenoyl-sn-glycero-3-phosphoserine + ethanolamine</text>
        <dbReference type="Rhea" id="RHEA:41500"/>
        <dbReference type="ChEBI" id="CHEBI:33384"/>
        <dbReference type="ChEBI" id="CHEBI:57603"/>
        <dbReference type="ChEBI" id="CHEBI:78268"/>
        <dbReference type="ChEBI" id="CHEBI:78269"/>
    </reaction>
    <physiologicalReaction direction="left-to-right" evidence="17">
        <dbReference type="Rhea" id="RHEA:41501"/>
    </physiologicalReaction>
</comment>
<dbReference type="PANTHER" id="PTHR15362">
    <property type="entry name" value="PHOSPHATIDYLINOSITOL SYNTHASE"/>
    <property type="match status" value="1"/>
</dbReference>
<comment type="catalytic activity">
    <reaction evidence="20">
        <text>1-octadecanoyl-2-(9Z-octadecenoyl)-sn-glycero-3-phosphoethanolamine + L-serine = 1-octadecanoyl-2-(9Z-octadecenoyl)-sn-glycero-3-phospho-L-serine + ethanolamine</text>
        <dbReference type="Rhea" id="RHEA:40795"/>
        <dbReference type="ChEBI" id="CHEBI:33384"/>
        <dbReference type="ChEBI" id="CHEBI:57603"/>
        <dbReference type="ChEBI" id="CHEBI:75038"/>
        <dbReference type="ChEBI" id="CHEBI:78260"/>
    </reaction>
    <physiologicalReaction direction="left-to-right" evidence="20">
        <dbReference type="Rhea" id="RHEA:40796"/>
    </physiologicalReaction>
</comment>
<keyword evidence="8 22" id="KW-0256">Endoplasmic reticulum</keyword>
<comment type="subcellular location">
    <subcellularLocation>
        <location evidence="1 22">Endoplasmic reticulum membrane</location>
        <topology evidence="1 22">Multi-pass membrane protein</topology>
    </subcellularLocation>
</comment>
<keyword evidence="13 22" id="KW-1208">Phospholipid metabolism</keyword>
<keyword evidence="11 22" id="KW-0472">Membrane</keyword>
<comment type="function">
    <text evidence="22">Catalyzes a base-exchange reaction in which the polar head group of phosphatidylethanolamine (PE) is replaced by L-serine.</text>
</comment>
<evidence type="ECO:0000256" key="7">
    <source>
        <dbReference type="ARBA" id="ARBA00022692"/>
    </source>
</evidence>
<evidence type="ECO:0000256" key="16">
    <source>
        <dbReference type="ARBA" id="ARBA00035875"/>
    </source>
</evidence>
<reference evidence="23" key="1">
    <citation type="submission" date="2021-03" db="EMBL/GenBank/DDBJ databases">
        <authorList>
            <person name="Tran Van P."/>
        </authorList>
    </citation>
    <scope>NUCLEOTIDE SEQUENCE</scope>
</reference>
<evidence type="ECO:0000256" key="17">
    <source>
        <dbReference type="ARBA" id="ARBA00035955"/>
    </source>
</evidence>
<evidence type="ECO:0000256" key="22">
    <source>
        <dbReference type="RuleBase" id="RU368094"/>
    </source>
</evidence>
<comment type="catalytic activity">
    <reaction evidence="22">
        <text>a 1,2-diacyl-sn-glycero-3-phosphoethanolamine + L-serine = a 1,2-diacyl-sn-glycero-3-phospho-L-serine + ethanolamine</text>
        <dbReference type="Rhea" id="RHEA:27606"/>
        <dbReference type="ChEBI" id="CHEBI:33384"/>
        <dbReference type="ChEBI" id="CHEBI:57262"/>
        <dbReference type="ChEBI" id="CHEBI:57603"/>
        <dbReference type="ChEBI" id="CHEBI:64612"/>
        <dbReference type="EC" id="2.7.8.29"/>
    </reaction>
</comment>
<sequence>MWKNHIWPELVKIWGKSGQFQFWARYNIVLFKRAHTLTVLFVLVCALVYVAVFEPVRDDTLYNTKRGIVACVLSFILLGVTVTPDTLFKRPHPVVWRFTFCCSIVYELGLIFILFQTKSDAINILRHIDPKLGVPLEEKSYGGNCRIYDHEVPDDPFHNIWDKMDLFVPTHFLGWYLKTLVLRDWWLCTLMSIMFEVLEYTLEHQLPNFSELLWILDALVCNGLGIYLGLQTLHYFSMKTYHWRGLWTIPTYKGKLKRLMGQFGPYTWIDFDWRSTSSLGRWLGTLGISLVFLLAELNTFYLKFVMGVPPEHYLNLVRLFLYLLWGAVSMREVYQYFDDP</sequence>
<evidence type="ECO:0000256" key="9">
    <source>
        <dbReference type="ARBA" id="ARBA00022989"/>
    </source>
</evidence>
<keyword evidence="6 22" id="KW-0808">Transferase</keyword>
<evidence type="ECO:0000256" key="10">
    <source>
        <dbReference type="ARBA" id="ARBA00023098"/>
    </source>
</evidence>
<proteinExistence type="inferred from homology"/>
<feature type="transmembrane region" description="Helical" evidence="22">
    <location>
        <begin position="313"/>
        <end position="334"/>
    </location>
</feature>
<feature type="transmembrane region" description="Helical" evidence="22">
    <location>
        <begin position="34"/>
        <end position="56"/>
    </location>
</feature>
<dbReference type="EMBL" id="CAJPIN010011714">
    <property type="protein sequence ID" value="CAG2060207.1"/>
    <property type="molecule type" value="Genomic_DNA"/>
</dbReference>
<keyword evidence="5 22" id="KW-0444">Lipid biosynthesis</keyword>
<feature type="transmembrane region" description="Helical" evidence="22">
    <location>
        <begin position="94"/>
        <end position="115"/>
    </location>
</feature>